<proteinExistence type="predicted"/>
<name>A0A7I9WAR7_MYCAG</name>
<protein>
    <submittedName>
        <fullName evidence="2">Uncharacterized protein</fullName>
    </submittedName>
</protein>
<dbReference type="AlphaFoldDB" id="A0A7I9WAR7"/>
<dbReference type="EMBL" id="BLKS01000003">
    <property type="protein sequence ID" value="GFG54795.1"/>
    <property type="molecule type" value="Genomic_DNA"/>
</dbReference>
<accession>A0A7I9WAR7</accession>
<feature type="compositionally biased region" description="Polar residues" evidence="1">
    <location>
        <begin position="92"/>
        <end position="108"/>
    </location>
</feature>
<dbReference type="Proteomes" id="UP000465302">
    <property type="component" value="Unassembled WGS sequence"/>
</dbReference>
<evidence type="ECO:0000313" key="2">
    <source>
        <dbReference type="EMBL" id="GFG54795.1"/>
    </source>
</evidence>
<organism evidence="2 3">
    <name type="scientific">Mycolicibacterium agri</name>
    <name type="common">Mycobacterium agri</name>
    <dbReference type="NCBI Taxonomy" id="36811"/>
    <lineage>
        <taxon>Bacteria</taxon>
        <taxon>Bacillati</taxon>
        <taxon>Actinomycetota</taxon>
        <taxon>Actinomycetes</taxon>
        <taxon>Mycobacteriales</taxon>
        <taxon>Mycobacteriaceae</taxon>
        <taxon>Mycolicibacterium</taxon>
    </lineage>
</organism>
<evidence type="ECO:0000313" key="3">
    <source>
        <dbReference type="Proteomes" id="UP000465302"/>
    </source>
</evidence>
<reference evidence="2 3" key="1">
    <citation type="journal article" date="2019" name="Emerg. Microbes Infect.">
        <title>Comprehensive subspecies identification of 175 nontuberculous mycobacteria species based on 7547 genomic profiles.</title>
        <authorList>
            <person name="Matsumoto Y."/>
            <person name="Kinjo T."/>
            <person name="Motooka D."/>
            <person name="Nabeya D."/>
            <person name="Jung N."/>
            <person name="Uechi K."/>
            <person name="Horii T."/>
            <person name="Iida T."/>
            <person name="Fujita J."/>
            <person name="Nakamura S."/>
        </authorList>
    </citation>
    <scope>NUCLEOTIDE SEQUENCE [LARGE SCALE GENOMIC DNA]</scope>
    <source>
        <strain evidence="2 3">JCM 6377</strain>
    </source>
</reference>
<dbReference type="RefSeq" id="WP_308494489.1">
    <property type="nucleotide sequence ID" value="NZ_BLKS01000003.1"/>
</dbReference>
<gene>
    <name evidence="2" type="ORF">MAGR_62360</name>
</gene>
<evidence type="ECO:0000256" key="1">
    <source>
        <dbReference type="SAM" id="MobiDB-lite"/>
    </source>
</evidence>
<comment type="caution">
    <text evidence="2">The sequence shown here is derived from an EMBL/GenBank/DDBJ whole genome shotgun (WGS) entry which is preliminary data.</text>
</comment>
<feature type="region of interest" description="Disordered" evidence="1">
    <location>
        <begin position="78"/>
        <end position="126"/>
    </location>
</feature>
<sequence>MPWLRAAVKWHLGTMLESGALRWTTVSQERMRSFRRFDNWLAGSFDDPTEILGDPTTAVEQAAAFARWTAVAANRVTRQSDTATSGERCRSGESTTTCEPSPACWTSSPPIPGRLAAFSAPNPGNE</sequence>